<protein>
    <submittedName>
        <fullName evidence="4">GNAT family N-acetyltransferase</fullName>
    </submittedName>
</protein>
<dbReference type="KEGG" id="mico:GDR74_09950"/>
<dbReference type="RefSeq" id="WP_152586166.1">
    <property type="nucleotide sequence ID" value="NZ_CP045423.1"/>
</dbReference>
<accession>A0A5P9JVR6</accession>
<keyword evidence="5" id="KW-1185">Reference proteome</keyword>
<evidence type="ECO:0000256" key="1">
    <source>
        <dbReference type="ARBA" id="ARBA00022679"/>
    </source>
</evidence>
<dbReference type="SUPFAM" id="SSF55729">
    <property type="entry name" value="Acyl-CoA N-acyltransferases (Nat)"/>
    <property type="match status" value="1"/>
</dbReference>
<dbReference type="Gene3D" id="3.40.630.30">
    <property type="match status" value="1"/>
</dbReference>
<dbReference type="InterPro" id="IPR016181">
    <property type="entry name" value="Acyl_CoA_acyltransferase"/>
</dbReference>
<evidence type="ECO:0000313" key="4">
    <source>
        <dbReference type="EMBL" id="QFU16523.1"/>
    </source>
</evidence>
<dbReference type="PROSITE" id="PS51186">
    <property type="entry name" value="GNAT"/>
    <property type="match status" value="1"/>
</dbReference>
<proteinExistence type="predicted"/>
<dbReference type="AlphaFoldDB" id="A0A5P9JVR6"/>
<sequence>MSQRQDVPVIRPLAPEDREAWNPLWQGYLTFYRATLDPEITETTWSRLLDPKEPVHGLVAVLDGEVVGMVHYLFHRSTWARQGYCYLEDLFTSEAARGRGVGRALIEAVYERARAAGASRVYWHTHEANATARALYDKVAALSGFLQYRKVF</sequence>
<dbReference type="Pfam" id="PF00583">
    <property type="entry name" value="Acetyltransf_1"/>
    <property type="match status" value="1"/>
</dbReference>
<evidence type="ECO:0000259" key="3">
    <source>
        <dbReference type="PROSITE" id="PS51186"/>
    </source>
</evidence>
<dbReference type="CDD" id="cd04301">
    <property type="entry name" value="NAT_SF"/>
    <property type="match status" value="1"/>
</dbReference>
<evidence type="ECO:0000313" key="5">
    <source>
        <dbReference type="Proteomes" id="UP000325614"/>
    </source>
</evidence>
<dbReference type="EMBL" id="CP045423">
    <property type="protein sequence ID" value="QFU16523.1"/>
    <property type="molecule type" value="Genomic_DNA"/>
</dbReference>
<dbReference type="PANTHER" id="PTHR10545">
    <property type="entry name" value="DIAMINE N-ACETYLTRANSFERASE"/>
    <property type="match status" value="1"/>
</dbReference>
<evidence type="ECO:0000256" key="2">
    <source>
        <dbReference type="ARBA" id="ARBA00023315"/>
    </source>
</evidence>
<keyword evidence="1 4" id="KW-0808">Transferase</keyword>
<dbReference type="GO" id="GO:0008080">
    <property type="term" value="F:N-acetyltransferase activity"/>
    <property type="evidence" value="ECO:0007669"/>
    <property type="project" value="TreeGrafter"/>
</dbReference>
<dbReference type="Proteomes" id="UP000325614">
    <property type="component" value="Chromosome"/>
</dbReference>
<dbReference type="PANTHER" id="PTHR10545:SF42">
    <property type="entry name" value="ACETYLTRANSFERASE"/>
    <property type="match status" value="1"/>
</dbReference>
<organism evidence="4 5">
    <name type="scientific">Microvirga thermotolerans</name>
    <dbReference type="NCBI Taxonomy" id="2651334"/>
    <lineage>
        <taxon>Bacteria</taxon>
        <taxon>Pseudomonadati</taxon>
        <taxon>Pseudomonadota</taxon>
        <taxon>Alphaproteobacteria</taxon>
        <taxon>Hyphomicrobiales</taxon>
        <taxon>Methylobacteriaceae</taxon>
        <taxon>Microvirga</taxon>
    </lineage>
</organism>
<feature type="domain" description="N-acetyltransferase" evidence="3">
    <location>
        <begin position="8"/>
        <end position="152"/>
    </location>
</feature>
<keyword evidence="2" id="KW-0012">Acyltransferase</keyword>
<gene>
    <name evidence="4" type="ORF">GDR74_09950</name>
</gene>
<reference evidence="4 5" key="1">
    <citation type="submission" date="2019-10" db="EMBL/GenBank/DDBJ databases">
        <title>Isolation, Identification of Microvirga thermotolerans HR1, a novel thermophilic bacterium and Comparative Genomics of the genus Microvirga.</title>
        <authorList>
            <person name="Li J."/>
            <person name="Zhang W."/>
            <person name="Lin M."/>
            <person name="Wang J."/>
        </authorList>
    </citation>
    <scope>NUCLEOTIDE SEQUENCE [LARGE SCALE GENOMIC DNA]</scope>
    <source>
        <strain evidence="4 5">HR1</strain>
    </source>
</reference>
<dbReference type="InterPro" id="IPR000182">
    <property type="entry name" value="GNAT_dom"/>
</dbReference>
<name>A0A5P9JVR6_9HYPH</name>
<dbReference type="InterPro" id="IPR051016">
    <property type="entry name" value="Diverse_Substrate_AcTransf"/>
</dbReference>